<sequence length="81" mass="8616">MVGDGTAFVYVCSHGLTAILVTCAPMAEIATNFPPQTYSSSFFLNSLTDDEKNSSEAAKQDNAPLLDCLITVGLSIRVETI</sequence>
<dbReference type="EMBL" id="KQ971372">
    <property type="protein sequence ID" value="EFA10444.2"/>
    <property type="molecule type" value="Genomic_DNA"/>
</dbReference>
<reference evidence="1 2" key="1">
    <citation type="journal article" date="2008" name="Nature">
        <title>The genome of the model beetle and pest Tribolium castaneum.</title>
        <authorList>
            <consortium name="Tribolium Genome Sequencing Consortium"/>
            <person name="Richards S."/>
            <person name="Gibbs R.A."/>
            <person name="Weinstock G.M."/>
            <person name="Brown S.J."/>
            <person name="Denell R."/>
            <person name="Beeman R.W."/>
            <person name="Gibbs R."/>
            <person name="Beeman R.W."/>
            <person name="Brown S.J."/>
            <person name="Bucher G."/>
            <person name="Friedrich M."/>
            <person name="Grimmelikhuijzen C.J."/>
            <person name="Klingler M."/>
            <person name="Lorenzen M."/>
            <person name="Richards S."/>
            <person name="Roth S."/>
            <person name="Schroder R."/>
            <person name="Tautz D."/>
            <person name="Zdobnov E.M."/>
            <person name="Muzny D."/>
            <person name="Gibbs R.A."/>
            <person name="Weinstock G.M."/>
            <person name="Attaway T."/>
            <person name="Bell S."/>
            <person name="Buhay C.J."/>
            <person name="Chandrabose M.N."/>
            <person name="Chavez D."/>
            <person name="Clerk-Blankenburg K.P."/>
            <person name="Cree A."/>
            <person name="Dao M."/>
            <person name="Davis C."/>
            <person name="Chacko J."/>
            <person name="Dinh H."/>
            <person name="Dugan-Rocha S."/>
            <person name="Fowler G."/>
            <person name="Garner T.T."/>
            <person name="Garnes J."/>
            <person name="Gnirke A."/>
            <person name="Hawes A."/>
            <person name="Hernandez J."/>
            <person name="Hines S."/>
            <person name="Holder M."/>
            <person name="Hume J."/>
            <person name="Jhangiani S.N."/>
            <person name="Joshi V."/>
            <person name="Khan Z.M."/>
            <person name="Jackson L."/>
            <person name="Kovar C."/>
            <person name="Kowis A."/>
            <person name="Lee S."/>
            <person name="Lewis L.R."/>
            <person name="Margolis J."/>
            <person name="Morgan M."/>
            <person name="Nazareth L.V."/>
            <person name="Nguyen N."/>
            <person name="Okwuonu G."/>
            <person name="Parker D."/>
            <person name="Richards S."/>
            <person name="Ruiz S.J."/>
            <person name="Santibanez J."/>
            <person name="Savard J."/>
            <person name="Scherer S.E."/>
            <person name="Schneider B."/>
            <person name="Sodergren E."/>
            <person name="Tautz D."/>
            <person name="Vattahil S."/>
            <person name="Villasana D."/>
            <person name="White C.S."/>
            <person name="Wright R."/>
            <person name="Park Y."/>
            <person name="Beeman R.W."/>
            <person name="Lord J."/>
            <person name="Oppert B."/>
            <person name="Lorenzen M."/>
            <person name="Brown S."/>
            <person name="Wang L."/>
            <person name="Savard J."/>
            <person name="Tautz D."/>
            <person name="Richards S."/>
            <person name="Weinstock G."/>
            <person name="Gibbs R.A."/>
            <person name="Liu Y."/>
            <person name="Worley K."/>
            <person name="Weinstock G."/>
            <person name="Elsik C.G."/>
            <person name="Reese J.T."/>
            <person name="Elhaik E."/>
            <person name="Landan G."/>
            <person name="Graur D."/>
            <person name="Arensburger P."/>
            <person name="Atkinson P."/>
            <person name="Beeman R.W."/>
            <person name="Beidler J."/>
            <person name="Brown S.J."/>
            <person name="Demuth J.P."/>
            <person name="Drury D.W."/>
            <person name="Du Y.Z."/>
            <person name="Fujiwara H."/>
            <person name="Lorenzen M."/>
            <person name="Maselli V."/>
            <person name="Osanai M."/>
            <person name="Park Y."/>
            <person name="Robertson H.M."/>
            <person name="Tu Z."/>
            <person name="Wang J.J."/>
            <person name="Wang S."/>
            <person name="Richards S."/>
            <person name="Song H."/>
            <person name="Zhang L."/>
            <person name="Sodergren E."/>
            <person name="Werner D."/>
            <person name="Stanke M."/>
            <person name="Morgenstern B."/>
            <person name="Solovyev V."/>
            <person name="Kosarev P."/>
            <person name="Brown G."/>
            <person name="Chen H.C."/>
            <person name="Ermolaeva O."/>
            <person name="Hlavina W."/>
            <person name="Kapustin Y."/>
            <person name="Kiryutin B."/>
            <person name="Kitts P."/>
            <person name="Maglott D."/>
            <person name="Pruitt K."/>
            <person name="Sapojnikov V."/>
            <person name="Souvorov A."/>
            <person name="Mackey A.J."/>
            <person name="Waterhouse R.M."/>
            <person name="Wyder S."/>
            <person name="Zdobnov E.M."/>
            <person name="Zdobnov E.M."/>
            <person name="Wyder S."/>
            <person name="Kriventseva E.V."/>
            <person name="Kadowaki T."/>
            <person name="Bork P."/>
            <person name="Aranda M."/>
            <person name="Bao R."/>
            <person name="Beermann A."/>
            <person name="Berns N."/>
            <person name="Bolognesi R."/>
            <person name="Bonneton F."/>
            <person name="Bopp D."/>
            <person name="Brown S.J."/>
            <person name="Bucher G."/>
            <person name="Butts T."/>
            <person name="Chaumot A."/>
            <person name="Denell R.E."/>
            <person name="Ferrier D.E."/>
            <person name="Friedrich M."/>
            <person name="Gordon C.M."/>
            <person name="Jindra M."/>
            <person name="Klingler M."/>
            <person name="Lan Q."/>
            <person name="Lattorff H.M."/>
            <person name="Laudet V."/>
            <person name="von Levetsow C."/>
            <person name="Liu Z."/>
            <person name="Lutz R."/>
            <person name="Lynch J.A."/>
            <person name="da Fonseca R.N."/>
            <person name="Posnien N."/>
            <person name="Reuter R."/>
            <person name="Roth S."/>
            <person name="Savard J."/>
            <person name="Schinko J.B."/>
            <person name="Schmitt C."/>
            <person name="Schoppmeier M."/>
            <person name="Schroder R."/>
            <person name="Shippy T.D."/>
            <person name="Simonnet F."/>
            <person name="Marques-Souza H."/>
            <person name="Tautz D."/>
            <person name="Tomoyasu Y."/>
            <person name="Trauner J."/>
            <person name="Van der Zee M."/>
            <person name="Vervoort M."/>
            <person name="Wittkopp N."/>
            <person name="Wimmer E.A."/>
            <person name="Yang X."/>
            <person name="Jones A.K."/>
            <person name="Sattelle D.B."/>
            <person name="Ebert P.R."/>
            <person name="Nelson D."/>
            <person name="Scott J.G."/>
            <person name="Beeman R.W."/>
            <person name="Muthukrishnan S."/>
            <person name="Kramer K.J."/>
            <person name="Arakane Y."/>
            <person name="Beeman R.W."/>
            <person name="Zhu Q."/>
            <person name="Hogenkamp D."/>
            <person name="Dixit R."/>
            <person name="Oppert B."/>
            <person name="Jiang H."/>
            <person name="Zou Z."/>
            <person name="Marshall J."/>
            <person name="Elpidina E."/>
            <person name="Vinokurov K."/>
            <person name="Oppert C."/>
            <person name="Zou Z."/>
            <person name="Evans J."/>
            <person name="Lu Z."/>
            <person name="Zhao P."/>
            <person name="Sumathipala N."/>
            <person name="Altincicek B."/>
            <person name="Vilcinskas A."/>
            <person name="Williams M."/>
            <person name="Hultmark D."/>
            <person name="Hetru C."/>
            <person name="Jiang H."/>
            <person name="Grimmelikhuijzen C.J."/>
            <person name="Hauser F."/>
            <person name="Cazzamali G."/>
            <person name="Williamson M."/>
            <person name="Park Y."/>
            <person name="Li B."/>
            <person name="Tanaka Y."/>
            <person name="Predel R."/>
            <person name="Neupert S."/>
            <person name="Schachtner J."/>
            <person name="Verleyen P."/>
            <person name="Raible F."/>
            <person name="Bork P."/>
            <person name="Friedrich M."/>
            <person name="Walden K.K."/>
            <person name="Robertson H.M."/>
            <person name="Angeli S."/>
            <person name="Foret S."/>
            <person name="Bucher G."/>
            <person name="Schuetz S."/>
            <person name="Maleszka R."/>
            <person name="Wimmer E.A."/>
            <person name="Beeman R.W."/>
            <person name="Lorenzen M."/>
            <person name="Tomoyasu Y."/>
            <person name="Miller S.C."/>
            <person name="Grossmann D."/>
            <person name="Bucher G."/>
        </authorList>
    </citation>
    <scope>NUCLEOTIDE SEQUENCE [LARGE SCALE GENOMIC DNA]</scope>
    <source>
        <strain evidence="1 2">Georgia GA2</strain>
    </source>
</reference>
<reference evidence="1 2" key="2">
    <citation type="journal article" date="2010" name="Nucleic Acids Res.">
        <title>BeetleBase in 2010: revisions to provide comprehensive genomic information for Tribolium castaneum.</title>
        <authorList>
            <person name="Kim H.S."/>
            <person name="Murphy T."/>
            <person name="Xia J."/>
            <person name="Caragea D."/>
            <person name="Park Y."/>
            <person name="Beeman R.W."/>
            <person name="Lorenzen M.D."/>
            <person name="Butcher S."/>
            <person name="Manak J.R."/>
            <person name="Brown S.J."/>
        </authorList>
    </citation>
    <scope>GENOME REANNOTATION</scope>
    <source>
        <strain evidence="1 2">Georgia GA2</strain>
    </source>
</reference>
<proteinExistence type="predicted"/>
<keyword evidence="2" id="KW-1185">Reference proteome</keyword>
<protein>
    <submittedName>
        <fullName evidence="1">Uncharacterized protein</fullName>
    </submittedName>
</protein>
<gene>
    <name evidence="1" type="primary">AUGUSTUS-3.0.2_12690</name>
    <name evidence="1" type="ORF">TcasGA2_TC012690</name>
</gene>
<dbReference type="InParanoid" id="D6WZL5"/>
<dbReference type="Proteomes" id="UP000007266">
    <property type="component" value="Linkage group 9"/>
</dbReference>
<dbReference type="AlphaFoldDB" id="D6WZL5"/>
<dbReference type="HOGENOM" id="CLU_2457724_0_0_1"/>
<name>D6WZL5_TRICA</name>
<evidence type="ECO:0000313" key="2">
    <source>
        <dbReference type="Proteomes" id="UP000007266"/>
    </source>
</evidence>
<accession>D6WZL5</accession>
<evidence type="ECO:0000313" key="1">
    <source>
        <dbReference type="EMBL" id="EFA10444.2"/>
    </source>
</evidence>
<organism evidence="1 2">
    <name type="scientific">Tribolium castaneum</name>
    <name type="common">Red flour beetle</name>
    <dbReference type="NCBI Taxonomy" id="7070"/>
    <lineage>
        <taxon>Eukaryota</taxon>
        <taxon>Metazoa</taxon>
        <taxon>Ecdysozoa</taxon>
        <taxon>Arthropoda</taxon>
        <taxon>Hexapoda</taxon>
        <taxon>Insecta</taxon>
        <taxon>Pterygota</taxon>
        <taxon>Neoptera</taxon>
        <taxon>Endopterygota</taxon>
        <taxon>Coleoptera</taxon>
        <taxon>Polyphaga</taxon>
        <taxon>Cucujiformia</taxon>
        <taxon>Tenebrionidae</taxon>
        <taxon>Tenebrionidae incertae sedis</taxon>
        <taxon>Tribolium</taxon>
    </lineage>
</organism>